<proteinExistence type="predicted"/>
<evidence type="ECO:0000313" key="4">
    <source>
        <dbReference type="Proteomes" id="UP000002899"/>
    </source>
</evidence>
<dbReference type="Proteomes" id="UP000002899">
    <property type="component" value="Chromosome I"/>
</dbReference>
<dbReference type="GeneID" id="24423243"/>
<organism evidence="3 4">
    <name type="scientific">Babesia microti (strain RI)</name>
    <dbReference type="NCBI Taxonomy" id="1133968"/>
    <lineage>
        <taxon>Eukaryota</taxon>
        <taxon>Sar</taxon>
        <taxon>Alveolata</taxon>
        <taxon>Apicomplexa</taxon>
        <taxon>Aconoidasida</taxon>
        <taxon>Piroplasmida</taxon>
        <taxon>Babesiidae</taxon>
        <taxon>Babesia</taxon>
    </lineage>
</organism>
<feature type="region of interest" description="Disordered" evidence="1">
    <location>
        <begin position="24"/>
        <end position="55"/>
    </location>
</feature>
<evidence type="ECO:0000256" key="1">
    <source>
        <dbReference type="SAM" id="MobiDB-lite"/>
    </source>
</evidence>
<accession>A0A1N6LWG8</accession>
<dbReference type="EMBL" id="FO082871">
    <property type="protein sequence ID" value="SIO73214.1"/>
    <property type="molecule type" value="Genomic_DNA"/>
</dbReference>
<feature type="region of interest" description="Disordered" evidence="1">
    <location>
        <begin position="86"/>
        <end position="120"/>
    </location>
</feature>
<reference evidence="3 4" key="3">
    <citation type="journal article" date="2016" name="Sci. Rep.">
        <title>Genome-wide diversity and gene expression profiling of Babesia microti isolates identify polymorphic genes that mediate host-pathogen interactions.</title>
        <authorList>
            <person name="Silva J.C."/>
            <person name="Cornillot E."/>
            <person name="McCracken C."/>
            <person name="Usmani-Brown S."/>
            <person name="Dwivedi A."/>
            <person name="Ifeonu O.O."/>
            <person name="Crabtree J."/>
            <person name="Gotia H.T."/>
            <person name="Virji A.Z."/>
            <person name="Reynes C."/>
            <person name="Colinge J."/>
            <person name="Kumar V."/>
            <person name="Lawres L."/>
            <person name="Pazzi J.E."/>
            <person name="Pablo J.V."/>
            <person name="Hung C."/>
            <person name="Brancato J."/>
            <person name="Kumari P."/>
            <person name="Orvis J."/>
            <person name="Tretina K."/>
            <person name="Chibucos M."/>
            <person name="Ott S."/>
            <person name="Sadzewicz L."/>
            <person name="Sengamalay N."/>
            <person name="Shetty A.C."/>
            <person name="Su Q."/>
            <person name="Tallon L."/>
            <person name="Fraser C.M."/>
            <person name="Frutos R."/>
            <person name="Molina D.M."/>
            <person name="Krause P.J."/>
            <person name="Ben Mamoun C."/>
        </authorList>
    </citation>
    <scope>NUCLEOTIDE SEQUENCE [LARGE SCALE GENOMIC DNA]</scope>
    <source>
        <strain evidence="3 4">RI</strain>
    </source>
</reference>
<protein>
    <recommendedName>
        <fullName evidence="2">HSA domain-containing protein</fullName>
    </recommendedName>
</protein>
<gene>
    <name evidence="3" type="ORF">BMR1_01G00841</name>
</gene>
<keyword evidence="4" id="KW-1185">Reference proteome</keyword>
<evidence type="ECO:0000313" key="3">
    <source>
        <dbReference type="EMBL" id="SIO73214.1"/>
    </source>
</evidence>
<dbReference type="Pfam" id="PF07529">
    <property type="entry name" value="HSA"/>
    <property type="match status" value="1"/>
</dbReference>
<dbReference type="VEuPathDB" id="PiroplasmaDB:BMR1_01G00841"/>
<feature type="compositionally biased region" description="Polar residues" evidence="1">
    <location>
        <begin position="24"/>
        <end position="47"/>
    </location>
</feature>
<feature type="domain" description="HSA" evidence="2">
    <location>
        <begin position="182"/>
        <end position="226"/>
    </location>
</feature>
<dbReference type="RefSeq" id="XP_021337322.1">
    <property type="nucleotide sequence ID" value="XM_021481785.1"/>
</dbReference>
<dbReference type="InterPro" id="IPR014012">
    <property type="entry name" value="HSA_dom"/>
</dbReference>
<dbReference type="AlphaFoldDB" id="A0A1N6LWG8"/>
<reference evidence="3 4" key="1">
    <citation type="journal article" date="2012" name="Nucleic Acids Res.">
        <title>Sequencing of the smallest Apicomplexan genome from the human pathogen Babesia microti.</title>
        <authorList>
            <person name="Cornillot E."/>
            <person name="Hadj-Kaddour K."/>
            <person name="Dassouli A."/>
            <person name="Noel B."/>
            <person name="Ranwez V."/>
            <person name="Vacherie B."/>
            <person name="Augagneur Y."/>
            <person name="Bres V."/>
            <person name="Duclos A."/>
            <person name="Randazzo S."/>
            <person name="Carcy B."/>
            <person name="Debierre-Grockiego F."/>
            <person name="Delbecq S."/>
            <person name="Moubri-Menage K."/>
            <person name="Shams-Eldin H."/>
            <person name="Usmani-Brown S."/>
            <person name="Bringaud F."/>
            <person name="Wincker P."/>
            <person name="Vivares C.P."/>
            <person name="Schwarz R.T."/>
            <person name="Schetters T.P."/>
            <person name="Krause P.J."/>
            <person name="Gorenflot A."/>
            <person name="Berry V."/>
            <person name="Barbe V."/>
            <person name="Ben Mamoun C."/>
        </authorList>
    </citation>
    <scope>NUCLEOTIDE SEQUENCE [LARGE SCALE GENOMIC DNA]</scope>
    <source>
        <strain evidence="3 4">RI</strain>
    </source>
</reference>
<evidence type="ECO:0000259" key="2">
    <source>
        <dbReference type="Pfam" id="PF07529"/>
    </source>
</evidence>
<dbReference type="KEGG" id="bmic:BMR1_01G00841"/>
<dbReference type="OrthoDB" id="372624at2759"/>
<sequence length="652" mass="72801">MQLARGDKPPPRNRPIMLLDQNMAQSVTQSTGQSPSRVAVDNSSPSGLSGHGNLTGMNGVMGGTNNANLYNHMLNGLPILPNHGLGSFQPPFPLQSQHDPPNQQQSFQSHAQPPPLHTPFPLFQMGMAPKFRIKPPPNLQLLSNDGRKLSANSADLLRRAKNLLRSGYTIMAPEPSAGFKSSWGLMLQEMNWMATDYHQERVWKRRVCDALKMGVMRMIQQKDRDKKGWASNQAAKIISQWWKQLDLVSQQSKTEIASVGKRTKTSVQAMCSQSKQEWRMGRQSPELFQYCSRVQIHPEALQIEQYSANVELEPLDLLENLFISVTKVSGVDYVRNQHAAVDQYLSRMEAAGAKIHSVTFRPPDDELDSVSLSLNSDEDYASLVLNDYVLRKSCVVSPIDFDPNFNRFKSYMCHVPPKRMPLPVKSFPPVKPVHVHNSTASLPDRTTSVSAGNTSVAGIGSCVKEPYLLSHLVQKYGMKGVGINWELMATAMEMYGNSMISVNDLKNLHNKIDDSYPKMPLVVIDKLFGMVYMPKSATDELCELGEDVCVGCSGDDGTERMIKHVVNSKIEDLITPINNFEGMFEINCNVKTYEKVEQLAAKSINEFIEWYSHVDPKVAGQTNLLESTDDLLPDFLACVALKYPENNSIMPT</sequence>
<name>A0A1N6LWG8_BABMR</name>
<feature type="compositionally biased region" description="Polar residues" evidence="1">
    <location>
        <begin position="94"/>
        <end position="111"/>
    </location>
</feature>
<reference evidence="3 4" key="2">
    <citation type="journal article" date="2013" name="PLoS ONE">
        <title>Whole genome mapping and re-organization of the nuclear and mitochondrial genomes of Babesia microti isolates.</title>
        <authorList>
            <person name="Cornillot E."/>
            <person name="Dassouli A."/>
            <person name="Garg A."/>
            <person name="Pachikara N."/>
            <person name="Randazzo S."/>
            <person name="Depoix D."/>
            <person name="Carcy B."/>
            <person name="Delbecq S."/>
            <person name="Frutos R."/>
            <person name="Silva J.C."/>
            <person name="Sutton R."/>
            <person name="Krause P.J."/>
            <person name="Mamoun C.B."/>
        </authorList>
    </citation>
    <scope>NUCLEOTIDE SEQUENCE [LARGE SCALE GENOMIC DNA]</scope>
    <source>
        <strain evidence="3 4">RI</strain>
    </source>
</reference>